<dbReference type="Gene3D" id="1.10.3630.10">
    <property type="entry name" value="yeast vps74-n-term truncation variant domain like"/>
    <property type="match status" value="1"/>
</dbReference>
<evidence type="ECO:0000256" key="4">
    <source>
        <dbReference type="ARBA" id="ARBA00023136"/>
    </source>
</evidence>
<dbReference type="InterPro" id="IPR038261">
    <property type="entry name" value="GPP34-like_sf"/>
</dbReference>
<dbReference type="RefSeq" id="WP_040752127.1">
    <property type="nucleotide sequence ID" value="NZ_JACHIT010000002.1"/>
</dbReference>
<keyword evidence="2" id="KW-0333">Golgi apparatus</keyword>
<evidence type="ECO:0000256" key="3">
    <source>
        <dbReference type="ARBA" id="ARBA00023121"/>
    </source>
</evidence>
<accession>A0A7W9PK34</accession>
<protein>
    <recommendedName>
        <fullName evidence="7">Golgi phosphoprotein 3 GPP34</fullName>
    </recommendedName>
</protein>
<reference evidence="5 6" key="1">
    <citation type="submission" date="2020-08" db="EMBL/GenBank/DDBJ databases">
        <title>Sequencing the genomes of 1000 actinobacteria strains.</title>
        <authorList>
            <person name="Klenk H.-P."/>
        </authorList>
    </citation>
    <scope>NUCLEOTIDE SEQUENCE [LARGE SCALE GENOMIC DNA]</scope>
    <source>
        <strain evidence="5 6">DSM 43582</strain>
    </source>
</reference>
<evidence type="ECO:0000313" key="6">
    <source>
        <dbReference type="Proteomes" id="UP000540412"/>
    </source>
</evidence>
<evidence type="ECO:0008006" key="7">
    <source>
        <dbReference type="Google" id="ProtNLM"/>
    </source>
</evidence>
<organism evidence="5 6">
    <name type="scientific">Nocardia transvalensis</name>
    <dbReference type="NCBI Taxonomy" id="37333"/>
    <lineage>
        <taxon>Bacteria</taxon>
        <taxon>Bacillati</taxon>
        <taxon>Actinomycetota</taxon>
        <taxon>Actinomycetes</taxon>
        <taxon>Mycobacteriales</taxon>
        <taxon>Nocardiaceae</taxon>
        <taxon>Nocardia</taxon>
    </lineage>
</organism>
<dbReference type="InterPro" id="IPR008628">
    <property type="entry name" value="GPP34-like"/>
</dbReference>
<dbReference type="Proteomes" id="UP000540412">
    <property type="component" value="Unassembled WGS sequence"/>
</dbReference>
<keyword evidence="6" id="KW-1185">Reference proteome</keyword>
<dbReference type="AlphaFoldDB" id="A0A7W9PK34"/>
<dbReference type="EMBL" id="JACHIT010000002">
    <property type="protein sequence ID" value="MBB5917487.1"/>
    <property type="molecule type" value="Genomic_DNA"/>
</dbReference>
<keyword evidence="4" id="KW-0472">Membrane</keyword>
<gene>
    <name evidence="5" type="ORF">BJY24_006399</name>
</gene>
<comment type="caution">
    <text evidence="5">The sequence shown here is derived from an EMBL/GenBank/DDBJ whole genome shotgun (WGS) entry which is preliminary data.</text>
</comment>
<name>A0A7W9PK34_9NOCA</name>
<dbReference type="Pfam" id="PF05719">
    <property type="entry name" value="GPP34"/>
    <property type="match status" value="1"/>
</dbReference>
<dbReference type="GO" id="GO:0005737">
    <property type="term" value="C:cytoplasm"/>
    <property type="evidence" value="ECO:0007669"/>
    <property type="project" value="UniProtKB-ARBA"/>
</dbReference>
<dbReference type="GO" id="GO:0012505">
    <property type="term" value="C:endomembrane system"/>
    <property type="evidence" value="ECO:0007669"/>
    <property type="project" value="UniProtKB-ARBA"/>
</dbReference>
<dbReference type="GO" id="GO:0070273">
    <property type="term" value="F:phosphatidylinositol-4-phosphate binding"/>
    <property type="evidence" value="ECO:0007669"/>
    <property type="project" value="InterPro"/>
</dbReference>
<evidence type="ECO:0000256" key="1">
    <source>
        <dbReference type="ARBA" id="ARBA00004255"/>
    </source>
</evidence>
<evidence type="ECO:0000313" key="5">
    <source>
        <dbReference type="EMBL" id="MBB5917487.1"/>
    </source>
</evidence>
<sequence>MTLAEEFLVLAYREDTGRPRLGGNQLDAALAGSAIVELTLEGALRMTEPGEPGQKKDRLVSTGIRPADSRLAALVAVADGRKPKDAVGKIAGFAAWRNHSRTLRDALLHDLAEAGRVTMTTSKTLGLFTSTNWTPDPAERARVAQRVRAAVVDGTDPDDRTAALVSILHAVDLLPKLFPDADKRAVKNRGKAINESEWGGPAVRKAVQEVQAVTVAVIVATTTVTSTGS</sequence>
<keyword evidence="3" id="KW-0446">Lipid-binding</keyword>
<comment type="subcellular location">
    <subcellularLocation>
        <location evidence="1">Golgi apparatus membrane</location>
        <topology evidence="1">Peripheral membrane protein</topology>
        <orientation evidence="1">Cytoplasmic side</orientation>
    </subcellularLocation>
</comment>
<evidence type="ECO:0000256" key="2">
    <source>
        <dbReference type="ARBA" id="ARBA00023034"/>
    </source>
</evidence>
<proteinExistence type="predicted"/>